<dbReference type="OrthoDB" id="5007582at2"/>
<proteinExistence type="predicted"/>
<dbReference type="RefSeq" id="WP_067871928.1">
    <property type="nucleotide sequence ID" value="NZ_CP013979.1"/>
</dbReference>
<reference evidence="4" key="2">
    <citation type="submission" date="2016-01" db="EMBL/GenBank/DDBJ databases">
        <title>Complete genome sequence of Agromyces aureus AR33T and comparison with related organisms.</title>
        <authorList>
            <person name="Corretto E."/>
            <person name="Antonielli L."/>
            <person name="Sessitsch A."/>
            <person name="Brader G."/>
        </authorList>
    </citation>
    <scope>NUCLEOTIDE SEQUENCE [LARGE SCALE GENOMIC DNA]</scope>
    <source>
        <strain evidence="4">AR33</strain>
    </source>
</reference>
<reference evidence="3 4" key="1">
    <citation type="journal article" date="2016" name="Int. J. Syst. Evol. Microbiol.">
        <title>Agromyces aureus sp. nov., isolated from the rhizosphere of Salix caprea L. grown in a heavy-metal-contaminated soil.</title>
        <authorList>
            <person name="Corretto E."/>
            <person name="Antonielli L."/>
            <person name="Sessitsch A."/>
            <person name="Compant S."/>
            <person name="Gorfer M."/>
            <person name="Kuffner M."/>
            <person name="Brader G."/>
        </authorList>
    </citation>
    <scope>NUCLEOTIDE SEQUENCE [LARGE SCALE GENOMIC DNA]</scope>
    <source>
        <strain evidence="3 4">AR33</strain>
    </source>
</reference>
<feature type="compositionally biased region" description="Low complexity" evidence="1">
    <location>
        <begin position="103"/>
        <end position="120"/>
    </location>
</feature>
<protein>
    <submittedName>
        <fullName evidence="3">Uncharacterized protein</fullName>
    </submittedName>
</protein>
<keyword evidence="2" id="KW-0472">Membrane</keyword>
<dbReference type="STRING" id="453304.ATC03_00775"/>
<dbReference type="KEGG" id="agy:ATC03_00775"/>
<evidence type="ECO:0000313" key="3">
    <source>
        <dbReference type="EMBL" id="ANJ25520.1"/>
    </source>
</evidence>
<evidence type="ECO:0000256" key="1">
    <source>
        <dbReference type="SAM" id="MobiDB-lite"/>
    </source>
</evidence>
<dbReference type="Proteomes" id="UP000078437">
    <property type="component" value="Chromosome"/>
</dbReference>
<evidence type="ECO:0000256" key="2">
    <source>
        <dbReference type="SAM" id="Phobius"/>
    </source>
</evidence>
<keyword evidence="4" id="KW-1185">Reference proteome</keyword>
<dbReference type="EMBL" id="CP013979">
    <property type="protein sequence ID" value="ANJ25520.1"/>
    <property type="molecule type" value="Genomic_DNA"/>
</dbReference>
<accession>A0A191WB87</accession>
<evidence type="ECO:0000313" key="4">
    <source>
        <dbReference type="Proteomes" id="UP000078437"/>
    </source>
</evidence>
<gene>
    <name evidence="3" type="ORF">ATC03_00775</name>
</gene>
<feature type="region of interest" description="Disordered" evidence="1">
    <location>
        <begin position="103"/>
        <end position="126"/>
    </location>
</feature>
<sequence length="260" mass="26111">MTAANPGEVLDTDLEADETVVVDRRASVGTPPVAPAELDETIVVSRGPAPIPPPPVGPAPSDVSSNPELDETIVVDRTTAPTVPAAVVPVGIDETIVVDRTATGTGPATTAPATTGPAATDLAGIGPAAPDDTIVVERTVVRATPLPTDGPDAIMHAPMRRSRRVTPAPVSDDVLRTAEVGTGPGLLEHYAARPLEPTAPRLAAPAYTGGVEPTRDPAQPLPSVARSSRRSAIVVLAAFAGSCVVAVGGLAAVAVLAFVG</sequence>
<keyword evidence="2" id="KW-1133">Transmembrane helix</keyword>
<organism evidence="3 4">
    <name type="scientific">Agromyces aureus</name>
    <dbReference type="NCBI Taxonomy" id="453304"/>
    <lineage>
        <taxon>Bacteria</taxon>
        <taxon>Bacillati</taxon>
        <taxon>Actinomycetota</taxon>
        <taxon>Actinomycetes</taxon>
        <taxon>Micrococcales</taxon>
        <taxon>Microbacteriaceae</taxon>
        <taxon>Agromyces</taxon>
    </lineage>
</organism>
<name>A0A191WB87_9MICO</name>
<feature type="transmembrane region" description="Helical" evidence="2">
    <location>
        <begin position="233"/>
        <end position="259"/>
    </location>
</feature>
<dbReference type="AlphaFoldDB" id="A0A191WB87"/>
<keyword evidence="2" id="KW-0812">Transmembrane</keyword>